<comment type="caution">
    <text evidence="11">Lacks conserved residue(s) required for the propagation of feature annotation.</text>
</comment>
<dbReference type="EC" id="3.5.4.9" evidence="11"/>
<dbReference type="GO" id="GO:0004488">
    <property type="term" value="F:methylenetetrahydrofolate dehydrogenase (NADP+) activity"/>
    <property type="evidence" value="ECO:0007669"/>
    <property type="project" value="UniProtKB-UniRule"/>
</dbReference>
<keyword evidence="10 11" id="KW-0511">Multifunctional enzyme</keyword>
<evidence type="ECO:0000313" key="14">
    <source>
        <dbReference type="EMBL" id="RHW49629.1"/>
    </source>
</evidence>
<keyword evidence="6 11" id="KW-0521">NADP</keyword>
<dbReference type="FunFam" id="3.40.50.720:FF:000094">
    <property type="entry name" value="Bifunctional protein FolD"/>
    <property type="match status" value="1"/>
</dbReference>
<dbReference type="InterPro" id="IPR020630">
    <property type="entry name" value="THF_DH/CycHdrlase_cat_dom"/>
</dbReference>
<comment type="caution">
    <text evidence="14">The sequence shown here is derived from an EMBL/GenBank/DDBJ whole genome shotgun (WGS) entry which is preliminary data.</text>
</comment>
<dbReference type="OrthoDB" id="9803580at2"/>
<evidence type="ECO:0000256" key="8">
    <source>
        <dbReference type="ARBA" id="ARBA00023102"/>
    </source>
</evidence>
<keyword evidence="9 11" id="KW-0486">Methionine biosynthesis</keyword>
<dbReference type="EMBL" id="QOCR01000004">
    <property type="protein sequence ID" value="RHW49629.1"/>
    <property type="molecule type" value="Genomic_DNA"/>
</dbReference>
<evidence type="ECO:0000256" key="2">
    <source>
        <dbReference type="ARBA" id="ARBA00022563"/>
    </source>
</evidence>
<dbReference type="Pfam" id="PF00763">
    <property type="entry name" value="THF_DHG_CYH"/>
    <property type="match status" value="1"/>
</dbReference>
<evidence type="ECO:0000256" key="1">
    <source>
        <dbReference type="ARBA" id="ARBA00004777"/>
    </source>
</evidence>
<evidence type="ECO:0000256" key="9">
    <source>
        <dbReference type="ARBA" id="ARBA00023167"/>
    </source>
</evidence>
<dbReference type="RefSeq" id="WP_118901174.1">
    <property type="nucleotide sequence ID" value="NZ_QOCR01000004.1"/>
</dbReference>
<dbReference type="InterPro" id="IPR000672">
    <property type="entry name" value="THF_DH/CycHdrlase"/>
</dbReference>
<dbReference type="GO" id="GO:0006164">
    <property type="term" value="P:purine nucleotide biosynthetic process"/>
    <property type="evidence" value="ECO:0007669"/>
    <property type="project" value="UniProtKB-KW"/>
</dbReference>
<keyword evidence="15" id="KW-1185">Reference proteome</keyword>
<dbReference type="InterPro" id="IPR046346">
    <property type="entry name" value="Aminoacid_DH-like_N_sf"/>
</dbReference>
<organism evidence="14 15">
    <name type="scientific">Bombilactobacillus bombi</name>
    <dbReference type="NCBI Taxonomy" id="1303590"/>
    <lineage>
        <taxon>Bacteria</taxon>
        <taxon>Bacillati</taxon>
        <taxon>Bacillota</taxon>
        <taxon>Bacilli</taxon>
        <taxon>Lactobacillales</taxon>
        <taxon>Lactobacillaceae</taxon>
        <taxon>Bombilactobacillus</taxon>
    </lineage>
</organism>
<comment type="function">
    <text evidence="11">Catalyzes the oxidation of 5,10-methylenetetrahydrofolate to 5,10-methenyltetrahydrofolate and then the hydrolysis of 5,10-methenyltetrahydrofolate to 10-formyltetrahydrofolate.</text>
</comment>
<dbReference type="AlphaFoldDB" id="A0A3R6YL70"/>
<dbReference type="InterPro" id="IPR036291">
    <property type="entry name" value="NAD(P)-bd_dom_sf"/>
</dbReference>
<evidence type="ECO:0000256" key="6">
    <source>
        <dbReference type="ARBA" id="ARBA00022857"/>
    </source>
</evidence>
<dbReference type="GO" id="GO:0005829">
    <property type="term" value="C:cytosol"/>
    <property type="evidence" value="ECO:0007669"/>
    <property type="project" value="TreeGrafter"/>
</dbReference>
<feature type="binding site" evidence="11">
    <location>
        <position position="230"/>
    </location>
    <ligand>
        <name>NADP(+)</name>
        <dbReference type="ChEBI" id="CHEBI:58349"/>
    </ligand>
</feature>
<dbReference type="Gene3D" id="3.40.50.10860">
    <property type="entry name" value="Leucine Dehydrogenase, chain A, domain 1"/>
    <property type="match status" value="1"/>
</dbReference>
<comment type="similarity">
    <text evidence="11">Belongs to the tetrahydrofolate dehydrogenase/cyclohydrolase family.</text>
</comment>
<dbReference type="PANTHER" id="PTHR48099:SF5">
    <property type="entry name" value="C-1-TETRAHYDROFOLATE SYNTHASE, CYTOPLASMIC"/>
    <property type="match status" value="1"/>
</dbReference>
<feature type="domain" description="Tetrahydrofolate dehydrogenase/cyclohydrolase catalytic" evidence="12">
    <location>
        <begin position="5"/>
        <end position="119"/>
    </location>
</feature>
<dbReference type="PRINTS" id="PR00085">
    <property type="entry name" value="THFDHDRGNASE"/>
</dbReference>
<dbReference type="UniPathway" id="UPA00193"/>
<dbReference type="GO" id="GO:0009086">
    <property type="term" value="P:methionine biosynthetic process"/>
    <property type="evidence" value="ECO:0007669"/>
    <property type="project" value="UniProtKB-KW"/>
</dbReference>
<dbReference type="PANTHER" id="PTHR48099">
    <property type="entry name" value="C-1-TETRAHYDROFOLATE SYNTHASE, CYTOPLASMIC-RELATED"/>
    <property type="match status" value="1"/>
</dbReference>
<feature type="domain" description="Tetrahydrofolate dehydrogenase/cyclohydrolase NAD(P)-binding" evidence="13">
    <location>
        <begin position="138"/>
        <end position="280"/>
    </location>
</feature>
<evidence type="ECO:0000259" key="13">
    <source>
        <dbReference type="Pfam" id="PF02882"/>
    </source>
</evidence>
<evidence type="ECO:0000256" key="11">
    <source>
        <dbReference type="HAMAP-Rule" id="MF_01576"/>
    </source>
</evidence>
<comment type="subunit">
    <text evidence="11">Homodimer.</text>
</comment>
<dbReference type="SUPFAM" id="SSF53223">
    <property type="entry name" value="Aminoacid dehydrogenase-like, N-terminal domain"/>
    <property type="match status" value="1"/>
</dbReference>
<dbReference type="CDD" id="cd01080">
    <property type="entry name" value="NAD_bind_m-THF_DH_Cyclohyd"/>
    <property type="match status" value="1"/>
</dbReference>
<evidence type="ECO:0000313" key="15">
    <source>
        <dbReference type="Proteomes" id="UP000284109"/>
    </source>
</evidence>
<name>A0A3R6YL70_9LACO</name>
<keyword evidence="5 11" id="KW-0378">Hydrolase</keyword>
<dbReference type="GO" id="GO:0004477">
    <property type="term" value="F:methenyltetrahydrofolate cyclohydrolase activity"/>
    <property type="evidence" value="ECO:0007669"/>
    <property type="project" value="UniProtKB-UniRule"/>
</dbReference>
<keyword evidence="3 11" id="KW-0028">Amino-acid biosynthesis</keyword>
<protein>
    <recommendedName>
        <fullName evidence="11">Bifunctional protein FolD</fullName>
    </recommendedName>
    <domain>
        <recommendedName>
            <fullName evidence="11">Methylenetetrahydrofolate dehydrogenase</fullName>
            <ecNumber evidence="11">1.5.1.5</ecNumber>
        </recommendedName>
    </domain>
    <domain>
        <recommendedName>
            <fullName evidence="11">Methenyltetrahydrofolate cyclohydrolase</fullName>
            <ecNumber evidence="11">3.5.4.9</ecNumber>
        </recommendedName>
    </domain>
</protein>
<sequence>MATVLSGTLVAQQLATKLQKRIGLLRQQQVIPTLATIIVGNDKASLLYANRQQQTASNLGINYQLITLSQQTTEQQLLQVIQELNQDVIVDAILIQTPLPAAINPQVIRQQVAPIKDVEGQSAESIGRLWNGQSGNLPTTAVAIMKLLHFYQIAVSKKHVVIVGRSSIVGKPLAALLLRENATVTIAHSYTDNLASLTRQADILVVAIGKANFITAKYVHPGCIVIDVGTNRDATGKIVGDVAFQQVQAVAQMITPVPGGIGPLTVMSLLEQVVMIAERREKQHGR</sequence>
<dbReference type="HAMAP" id="MF_01576">
    <property type="entry name" value="THF_DHG_CYH"/>
    <property type="match status" value="1"/>
</dbReference>
<evidence type="ECO:0000256" key="7">
    <source>
        <dbReference type="ARBA" id="ARBA00023002"/>
    </source>
</evidence>
<dbReference type="GO" id="GO:0000105">
    <property type="term" value="P:L-histidine biosynthetic process"/>
    <property type="evidence" value="ECO:0007669"/>
    <property type="project" value="UniProtKB-KW"/>
</dbReference>
<keyword evidence="2 11" id="KW-0554">One-carbon metabolism</keyword>
<comment type="pathway">
    <text evidence="1 11">One-carbon metabolism; tetrahydrofolate interconversion.</text>
</comment>
<evidence type="ECO:0000256" key="4">
    <source>
        <dbReference type="ARBA" id="ARBA00022755"/>
    </source>
</evidence>
<accession>A0A3R6YL70</accession>
<evidence type="ECO:0000256" key="3">
    <source>
        <dbReference type="ARBA" id="ARBA00022605"/>
    </source>
</evidence>
<keyword evidence="7 11" id="KW-0560">Oxidoreductase</keyword>
<gene>
    <name evidence="11" type="primary">folD</name>
    <name evidence="14" type="ORF">DS831_05560</name>
</gene>
<feature type="binding site" evidence="11">
    <location>
        <begin position="164"/>
        <end position="166"/>
    </location>
    <ligand>
        <name>NADP(+)</name>
        <dbReference type="ChEBI" id="CHEBI:58349"/>
    </ligand>
</feature>
<dbReference type="InterPro" id="IPR020631">
    <property type="entry name" value="THF_DH/CycHdrlase_NAD-bd_dom"/>
</dbReference>
<evidence type="ECO:0000256" key="5">
    <source>
        <dbReference type="ARBA" id="ARBA00022801"/>
    </source>
</evidence>
<keyword evidence="8 11" id="KW-0368">Histidine biosynthesis</keyword>
<comment type="catalytic activity">
    <reaction evidence="11">
        <text>(6R)-5,10-methylene-5,6,7,8-tetrahydrofolate + NADP(+) = (6R)-5,10-methenyltetrahydrofolate + NADPH</text>
        <dbReference type="Rhea" id="RHEA:22812"/>
        <dbReference type="ChEBI" id="CHEBI:15636"/>
        <dbReference type="ChEBI" id="CHEBI:57455"/>
        <dbReference type="ChEBI" id="CHEBI:57783"/>
        <dbReference type="ChEBI" id="CHEBI:58349"/>
        <dbReference type="EC" id="1.5.1.5"/>
    </reaction>
</comment>
<keyword evidence="4 11" id="KW-0658">Purine biosynthesis</keyword>
<comment type="catalytic activity">
    <reaction evidence="11">
        <text>(6R)-5,10-methenyltetrahydrofolate + H2O = (6R)-10-formyltetrahydrofolate + H(+)</text>
        <dbReference type="Rhea" id="RHEA:23700"/>
        <dbReference type="ChEBI" id="CHEBI:15377"/>
        <dbReference type="ChEBI" id="CHEBI:15378"/>
        <dbReference type="ChEBI" id="CHEBI:57455"/>
        <dbReference type="ChEBI" id="CHEBI:195366"/>
        <dbReference type="EC" id="3.5.4.9"/>
    </reaction>
</comment>
<reference evidence="14 15" key="1">
    <citation type="submission" date="2018-07" db="EMBL/GenBank/DDBJ databases">
        <title>Genome sequences of six Lactobacillus spp. isolated from bumble bee guts.</title>
        <authorList>
            <person name="Motta E.V.S."/>
            <person name="Moran N.A."/>
        </authorList>
    </citation>
    <scope>NUCLEOTIDE SEQUENCE [LARGE SCALE GENOMIC DNA]</scope>
    <source>
        <strain evidence="14 15">BI-1.1</strain>
    </source>
</reference>
<dbReference type="EC" id="1.5.1.5" evidence="11"/>
<dbReference type="GO" id="GO:0035999">
    <property type="term" value="P:tetrahydrofolate interconversion"/>
    <property type="evidence" value="ECO:0007669"/>
    <property type="project" value="UniProtKB-UniRule"/>
</dbReference>
<dbReference type="Proteomes" id="UP000284109">
    <property type="component" value="Unassembled WGS sequence"/>
</dbReference>
<dbReference type="SUPFAM" id="SSF51735">
    <property type="entry name" value="NAD(P)-binding Rossmann-fold domains"/>
    <property type="match status" value="1"/>
</dbReference>
<proteinExistence type="inferred from homology"/>
<dbReference type="Pfam" id="PF02882">
    <property type="entry name" value="THF_DHG_CYH_C"/>
    <property type="match status" value="1"/>
</dbReference>
<dbReference type="Gene3D" id="3.40.50.720">
    <property type="entry name" value="NAD(P)-binding Rossmann-like Domain"/>
    <property type="match status" value="1"/>
</dbReference>
<evidence type="ECO:0000259" key="12">
    <source>
        <dbReference type="Pfam" id="PF00763"/>
    </source>
</evidence>
<evidence type="ECO:0000256" key="10">
    <source>
        <dbReference type="ARBA" id="ARBA00023268"/>
    </source>
</evidence>